<keyword evidence="1" id="KW-1133">Transmembrane helix</keyword>
<dbReference type="EMBL" id="CP064936">
    <property type="protein sequence ID" value="QQA01492.1"/>
    <property type="molecule type" value="Genomic_DNA"/>
</dbReference>
<evidence type="ECO:0000256" key="1">
    <source>
        <dbReference type="SAM" id="Phobius"/>
    </source>
</evidence>
<organism evidence="2 3">
    <name type="scientific">Treponema peruense</name>
    <dbReference type="NCBI Taxonomy" id="2787628"/>
    <lineage>
        <taxon>Bacteria</taxon>
        <taxon>Pseudomonadati</taxon>
        <taxon>Spirochaetota</taxon>
        <taxon>Spirochaetia</taxon>
        <taxon>Spirochaetales</taxon>
        <taxon>Treponemataceae</taxon>
        <taxon>Treponema</taxon>
    </lineage>
</organism>
<proteinExistence type="predicted"/>
<dbReference type="Proteomes" id="UP000595224">
    <property type="component" value="Chromosome"/>
</dbReference>
<evidence type="ECO:0008006" key="4">
    <source>
        <dbReference type="Google" id="ProtNLM"/>
    </source>
</evidence>
<sequence>MEKPAAEFRKFFRRLLILFLTVVTCTELFAKSPSWEYIRSLRFKKAQKYTFTQSDSSFYLDIKDVRPENVQVSVNALPEGVSFISSKKEFLMPSEENGGDFETGTHLVMWFKFSKTGHYRIRPVDVVVNGIYYRIPFETVEVFENPKFIEPELSVRFDTEGIPQNAKRISLAAGTHVVFTVYVKYAVRILDFSWNIPEDSVFTEVVRYNTDAINEKGANEFSTKEYPVATFDWQPLVDGNYSLPQVFVAATAYSGIRFDLALPGIEFKIQPAAPSDKNIPEEKDSAFAYAFAEPPKNTTAVKTDTGSEKNIESLLALYKRERNEFPLFSDAYNQRRHLEVEMGLNPPGRQLNKSLLVILGIAAVLLLAVSVVLLVLRKIPAGAALMCVFVLQAVAFLIYGYGFSKKTALYKGGEFLSIPEENAPRGVPVAAGALVNIRTRAGKWLLVNRGDTFGWVPEDDLFLIQY</sequence>
<evidence type="ECO:0000313" key="2">
    <source>
        <dbReference type="EMBL" id="QQA01492.1"/>
    </source>
</evidence>
<dbReference type="KEGG" id="tper:IWA51_02425"/>
<feature type="transmembrane region" description="Helical" evidence="1">
    <location>
        <begin position="383"/>
        <end position="402"/>
    </location>
</feature>
<evidence type="ECO:0000313" key="3">
    <source>
        <dbReference type="Proteomes" id="UP000595224"/>
    </source>
</evidence>
<accession>A0A7T3RE68</accession>
<reference evidence="2 3" key="1">
    <citation type="submission" date="2020-11" db="EMBL/GenBank/DDBJ databases">
        <title>Treponema Peruensis nv. sp., first commensal Treponema isolated from human feces.</title>
        <authorList>
            <person name="Belkhou C."/>
            <person name="Raes J."/>
        </authorList>
    </citation>
    <scope>NUCLEOTIDE SEQUENCE [LARGE SCALE GENOMIC DNA]</scope>
    <source>
        <strain evidence="2 3">RCC2812</strain>
    </source>
</reference>
<keyword evidence="1" id="KW-0812">Transmembrane</keyword>
<dbReference type="RefSeq" id="WP_198443014.1">
    <property type="nucleotide sequence ID" value="NZ_CBCSHE010000010.1"/>
</dbReference>
<name>A0A7T3RE68_9SPIR</name>
<gene>
    <name evidence="2" type="ORF">IWA51_02425</name>
</gene>
<keyword evidence="3" id="KW-1185">Reference proteome</keyword>
<keyword evidence="1" id="KW-0472">Membrane</keyword>
<dbReference type="AlphaFoldDB" id="A0A7T3RE68"/>
<feature type="transmembrane region" description="Helical" evidence="1">
    <location>
        <begin position="355"/>
        <end position="376"/>
    </location>
</feature>
<protein>
    <recommendedName>
        <fullName evidence="4">SH3 domain-containing protein</fullName>
    </recommendedName>
</protein>